<dbReference type="Proteomes" id="UP001152320">
    <property type="component" value="Chromosome 9"/>
</dbReference>
<keyword evidence="2" id="KW-0732">Signal</keyword>
<evidence type="ECO:0000313" key="3">
    <source>
        <dbReference type="EMBL" id="KAJ8035700.1"/>
    </source>
</evidence>
<keyword evidence="4" id="KW-1185">Reference proteome</keyword>
<organism evidence="3 4">
    <name type="scientific">Holothuria leucospilota</name>
    <name type="common">Black long sea cucumber</name>
    <name type="synonym">Mertensiothuria leucospilota</name>
    <dbReference type="NCBI Taxonomy" id="206669"/>
    <lineage>
        <taxon>Eukaryota</taxon>
        <taxon>Metazoa</taxon>
        <taxon>Echinodermata</taxon>
        <taxon>Eleutherozoa</taxon>
        <taxon>Echinozoa</taxon>
        <taxon>Holothuroidea</taxon>
        <taxon>Aspidochirotacea</taxon>
        <taxon>Aspidochirotida</taxon>
        <taxon>Holothuriidae</taxon>
        <taxon>Holothuria</taxon>
    </lineage>
</organism>
<evidence type="ECO:0000313" key="4">
    <source>
        <dbReference type="Proteomes" id="UP001152320"/>
    </source>
</evidence>
<gene>
    <name evidence="3" type="ORF">HOLleu_19458</name>
</gene>
<comment type="caution">
    <text evidence="3">The sequence shown here is derived from an EMBL/GenBank/DDBJ whole genome shotgun (WGS) entry which is preliminary data.</text>
</comment>
<dbReference type="EMBL" id="JAIZAY010000009">
    <property type="protein sequence ID" value="KAJ8035700.1"/>
    <property type="molecule type" value="Genomic_DNA"/>
</dbReference>
<name>A0A9Q1H7T8_HOLLE</name>
<dbReference type="AlphaFoldDB" id="A0A9Q1H7T8"/>
<feature type="signal peptide" evidence="2">
    <location>
        <begin position="1"/>
        <end position="24"/>
    </location>
</feature>
<feature type="chain" id="PRO_5040307932" evidence="2">
    <location>
        <begin position="25"/>
        <end position="144"/>
    </location>
</feature>
<proteinExistence type="predicted"/>
<reference evidence="3" key="1">
    <citation type="submission" date="2021-10" db="EMBL/GenBank/DDBJ databases">
        <title>Tropical sea cucumber genome reveals ecological adaptation and Cuvierian tubules defense mechanism.</title>
        <authorList>
            <person name="Chen T."/>
        </authorList>
    </citation>
    <scope>NUCLEOTIDE SEQUENCE</scope>
    <source>
        <strain evidence="3">Nanhai2018</strain>
        <tissue evidence="3">Muscle</tissue>
    </source>
</reference>
<accession>A0A9Q1H7T8</accession>
<feature type="region of interest" description="Disordered" evidence="1">
    <location>
        <begin position="90"/>
        <end position="144"/>
    </location>
</feature>
<evidence type="ECO:0000256" key="1">
    <source>
        <dbReference type="SAM" id="MobiDB-lite"/>
    </source>
</evidence>
<protein>
    <submittedName>
        <fullName evidence="3">Uncharacterized protein</fullName>
    </submittedName>
</protein>
<sequence>MEVERLILACLFFLFAWIPTGGESAPVSDQDQFDMTTFTDAFGNSPSEEERTRVEDELTSLIVDILSRGYWSANDVYDDVSSDELYEAEALSKRGKGNGRSGGRSSRRRPSSDTMHATAGFGKRTEYKKTNQQYRPKPLLTWRH</sequence>
<evidence type="ECO:0000256" key="2">
    <source>
        <dbReference type="SAM" id="SignalP"/>
    </source>
</evidence>